<keyword evidence="1" id="KW-1133">Transmembrane helix</keyword>
<dbReference type="AlphaFoldDB" id="A0A7C3YQU5"/>
<feature type="transmembrane region" description="Helical" evidence="1">
    <location>
        <begin position="58"/>
        <end position="76"/>
    </location>
</feature>
<evidence type="ECO:0000256" key="1">
    <source>
        <dbReference type="SAM" id="Phobius"/>
    </source>
</evidence>
<feature type="transmembrane region" description="Helical" evidence="1">
    <location>
        <begin position="195"/>
        <end position="214"/>
    </location>
</feature>
<feature type="transmembrane region" description="Helical" evidence="1">
    <location>
        <begin position="20"/>
        <end position="46"/>
    </location>
</feature>
<organism evidence="2">
    <name type="scientific">Geoglobus ahangari</name>
    <dbReference type="NCBI Taxonomy" id="113653"/>
    <lineage>
        <taxon>Archaea</taxon>
        <taxon>Methanobacteriati</taxon>
        <taxon>Methanobacteriota</taxon>
        <taxon>Archaeoglobi</taxon>
        <taxon>Archaeoglobales</taxon>
        <taxon>Archaeoglobaceae</taxon>
        <taxon>Geoglobus</taxon>
    </lineage>
</organism>
<sequence length="227" mass="25367">MIGRLQAALREGDLEGRSSLISVFLLSLSVYISGFSLVICSLALMITVYFTKGRSLKTVTAFAPFYVLIMISGFFFDIGYAVKVTIAFATLLSVGTLIYSSKIEEIAGALIFFRFPKKLVSTIQLAVSIFPLLVNDLKEISEVIDARGLEYYKKILKAFVSTSILRALSISEALFSKNFNYNPIYEIRSPKRKDITLLLLSLLLFLSTVPLNLLDLHSSDIYPPFFQ</sequence>
<evidence type="ECO:0000313" key="2">
    <source>
        <dbReference type="EMBL" id="HGE66904.1"/>
    </source>
</evidence>
<comment type="caution">
    <text evidence="2">The sequence shown here is derived from an EMBL/GenBank/DDBJ whole genome shotgun (WGS) entry which is preliminary data.</text>
</comment>
<protein>
    <recommendedName>
        <fullName evidence="3">Energy-coupling factor transporter transmembrane protein EcfT</fullName>
    </recommendedName>
</protein>
<accession>A0A7C3YQU5</accession>
<proteinExistence type="predicted"/>
<reference evidence="2" key="1">
    <citation type="journal article" date="2020" name="mSystems">
        <title>Genome- and Community-Level Interaction Insights into Carbon Utilization and Element Cycling Functions of Hydrothermarchaeota in Hydrothermal Sediment.</title>
        <authorList>
            <person name="Zhou Z."/>
            <person name="Liu Y."/>
            <person name="Xu W."/>
            <person name="Pan J."/>
            <person name="Luo Z.H."/>
            <person name="Li M."/>
        </authorList>
    </citation>
    <scope>NUCLEOTIDE SEQUENCE [LARGE SCALE GENOMIC DNA]</scope>
    <source>
        <strain evidence="2">SpSt-97</strain>
    </source>
</reference>
<dbReference type="EMBL" id="DTPI01000033">
    <property type="protein sequence ID" value="HGE66904.1"/>
    <property type="molecule type" value="Genomic_DNA"/>
</dbReference>
<keyword evidence="1" id="KW-0472">Membrane</keyword>
<keyword evidence="1" id="KW-0812">Transmembrane</keyword>
<gene>
    <name evidence="2" type="ORF">ENX77_07325</name>
</gene>
<evidence type="ECO:0008006" key="3">
    <source>
        <dbReference type="Google" id="ProtNLM"/>
    </source>
</evidence>
<name>A0A7C3YQU5_9EURY</name>